<dbReference type="NCBIfam" id="NF010603">
    <property type="entry name" value="PRK13999.1"/>
    <property type="match status" value="1"/>
</dbReference>
<dbReference type="OrthoDB" id="9788285at2"/>
<dbReference type="PIRSF" id="PIRSF001296">
    <property type="entry name" value="K_ATPase_KdpC"/>
    <property type="match status" value="1"/>
</dbReference>
<dbReference type="HAMAP" id="MF_00276">
    <property type="entry name" value="KdpC"/>
    <property type="match status" value="1"/>
</dbReference>
<keyword evidence="10 11" id="KW-0472">Membrane</keyword>
<dbReference type="EMBL" id="QANS01000004">
    <property type="protein sequence ID" value="PTU30990.1"/>
    <property type="molecule type" value="Genomic_DNA"/>
</dbReference>
<comment type="function">
    <text evidence="11">Part of the high-affinity ATP-driven potassium transport (or Kdp) system, which catalyzes the hydrolysis of ATP coupled with the electrogenic transport of potassium into the cytoplasm. This subunit acts as a catalytic chaperone that increases the ATP-binding affinity of the ATP-hydrolyzing subunit KdpB by the formation of a transient KdpB/KdpC/ATP ternary complex.</text>
</comment>
<keyword evidence="1 11" id="KW-0813">Transport</keyword>
<evidence type="ECO:0000256" key="7">
    <source>
        <dbReference type="ARBA" id="ARBA00022958"/>
    </source>
</evidence>
<dbReference type="PANTHER" id="PTHR30042">
    <property type="entry name" value="POTASSIUM-TRANSPORTING ATPASE C CHAIN"/>
    <property type="match status" value="1"/>
</dbReference>
<protein>
    <recommendedName>
        <fullName evidence="11">Potassium-transporting ATPase KdpC subunit</fullName>
    </recommendedName>
    <alternativeName>
        <fullName evidence="11">ATP phosphohydrolase [potassium-transporting] C chain</fullName>
    </alternativeName>
    <alternativeName>
        <fullName evidence="11">Potassium-binding and translocating subunit C</fullName>
    </alternativeName>
    <alternativeName>
        <fullName evidence="11">Potassium-translocating ATPase C chain</fullName>
    </alternativeName>
</protein>
<keyword evidence="8 11" id="KW-1133">Transmembrane helix</keyword>
<dbReference type="Pfam" id="PF02669">
    <property type="entry name" value="KdpC"/>
    <property type="match status" value="1"/>
</dbReference>
<comment type="caution">
    <text evidence="12">The sequence shown here is derived from an EMBL/GenBank/DDBJ whole genome shotgun (WGS) entry which is preliminary data.</text>
</comment>
<comment type="similarity">
    <text evidence="11">Belongs to the KdpC family.</text>
</comment>
<keyword evidence="13" id="KW-1185">Reference proteome</keyword>
<evidence type="ECO:0000313" key="13">
    <source>
        <dbReference type="Proteomes" id="UP000244248"/>
    </source>
</evidence>
<accession>A0A2T5MEI0</accession>
<evidence type="ECO:0000256" key="8">
    <source>
        <dbReference type="ARBA" id="ARBA00022989"/>
    </source>
</evidence>
<organism evidence="12 13">
    <name type="scientific">Stenotrophobium rhamnosiphilum</name>
    <dbReference type="NCBI Taxonomy" id="2029166"/>
    <lineage>
        <taxon>Bacteria</taxon>
        <taxon>Pseudomonadati</taxon>
        <taxon>Pseudomonadota</taxon>
        <taxon>Gammaproteobacteria</taxon>
        <taxon>Nevskiales</taxon>
        <taxon>Nevskiaceae</taxon>
        <taxon>Stenotrophobium</taxon>
    </lineage>
</organism>
<dbReference type="GO" id="GO:0008556">
    <property type="term" value="F:P-type potassium transmembrane transporter activity"/>
    <property type="evidence" value="ECO:0007669"/>
    <property type="project" value="InterPro"/>
</dbReference>
<evidence type="ECO:0000256" key="2">
    <source>
        <dbReference type="ARBA" id="ARBA00022475"/>
    </source>
</evidence>
<evidence type="ECO:0000256" key="1">
    <source>
        <dbReference type="ARBA" id="ARBA00022448"/>
    </source>
</evidence>
<dbReference type="NCBIfam" id="NF001454">
    <property type="entry name" value="PRK00315.1"/>
    <property type="match status" value="1"/>
</dbReference>
<keyword evidence="4 11" id="KW-0812">Transmembrane</keyword>
<evidence type="ECO:0000256" key="3">
    <source>
        <dbReference type="ARBA" id="ARBA00022538"/>
    </source>
</evidence>
<evidence type="ECO:0000313" key="12">
    <source>
        <dbReference type="EMBL" id="PTU30990.1"/>
    </source>
</evidence>
<evidence type="ECO:0000256" key="4">
    <source>
        <dbReference type="ARBA" id="ARBA00022692"/>
    </source>
</evidence>
<keyword evidence="3 11" id="KW-0633">Potassium transport</keyword>
<proteinExistence type="inferred from homology"/>
<evidence type="ECO:0000256" key="11">
    <source>
        <dbReference type="HAMAP-Rule" id="MF_00276"/>
    </source>
</evidence>
<dbReference type="GO" id="GO:0005886">
    <property type="term" value="C:plasma membrane"/>
    <property type="evidence" value="ECO:0007669"/>
    <property type="project" value="UniProtKB-SubCell"/>
</dbReference>
<comment type="subcellular location">
    <subcellularLocation>
        <location evidence="11">Cell membrane</location>
        <topology evidence="11">Single-pass membrane protein</topology>
    </subcellularLocation>
</comment>
<gene>
    <name evidence="11" type="primary">kdpC</name>
    <name evidence="12" type="ORF">CJD38_11845</name>
</gene>
<evidence type="ECO:0000256" key="9">
    <source>
        <dbReference type="ARBA" id="ARBA00023065"/>
    </source>
</evidence>
<comment type="subunit">
    <text evidence="11">The system is composed of three essential subunits: KdpA, KdpB and KdpC.</text>
</comment>
<keyword evidence="5 11" id="KW-0547">Nucleotide-binding</keyword>
<dbReference type="PANTHER" id="PTHR30042:SF2">
    <property type="entry name" value="POTASSIUM-TRANSPORTING ATPASE KDPC SUBUNIT"/>
    <property type="match status" value="1"/>
</dbReference>
<dbReference type="AlphaFoldDB" id="A0A2T5MEI0"/>
<evidence type="ECO:0000256" key="6">
    <source>
        <dbReference type="ARBA" id="ARBA00022840"/>
    </source>
</evidence>
<keyword evidence="7 11" id="KW-0630">Potassium</keyword>
<reference evidence="12 13" key="1">
    <citation type="submission" date="2018-04" db="EMBL/GenBank/DDBJ databases">
        <title>Novel species isolated from glacier.</title>
        <authorList>
            <person name="Liu Q."/>
            <person name="Xin Y.-H."/>
        </authorList>
    </citation>
    <scope>NUCLEOTIDE SEQUENCE [LARGE SCALE GENOMIC DNA]</scope>
    <source>
        <strain evidence="12 13">GT1R17</strain>
    </source>
</reference>
<dbReference type="Proteomes" id="UP000244248">
    <property type="component" value="Unassembled WGS sequence"/>
</dbReference>
<keyword evidence="9 11" id="KW-0406">Ion transport</keyword>
<dbReference type="NCBIfam" id="TIGR00681">
    <property type="entry name" value="kdpC"/>
    <property type="match status" value="1"/>
</dbReference>
<dbReference type="InterPro" id="IPR003820">
    <property type="entry name" value="KdpC"/>
</dbReference>
<evidence type="ECO:0000256" key="5">
    <source>
        <dbReference type="ARBA" id="ARBA00022741"/>
    </source>
</evidence>
<sequence>MFSHIRPAIVLFVLLTLLTGVAYPLAMTGAAQALFPAQANGSLITKNGHIIGSSLIGQNFVGDGYFHGRLSATSGADPTDASKTISSPYNAANSVGSNLGPTSKALLDRVAADTAKLKAENPNALVPAELVTASGSGLDPHISPESALFQVPRIARARGLNEQQLQALIGVHTDGRWLGLLGEPVVNVLALNLALDAVGKP</sequence>
<evidence type="ECO:0000256" key="10">
    <source>
        <dbReference type="ARBA" id="ARBA00023136"/>
    </source>
</evidence>
<name>A0A2T5MEI0_9GAMM</name>
<keyword evidence="6 11" id="KW-0067">ATP-binding</keyword>
<dbReference type="GO" id="GO:0005524">
    <property type="term" value="F:ATP binding"/>
    <property type="evidence" value="ECO:0007669"/>
    <property type="project" value="UniProtKB-UniRule"/>
</dbReference>
<dbReference type="RefSeq" id="WP_107940573.1">
    <property type="nucleotide sequence ID" value="NZ_QANS01000004.1"/>
</dbReference>
<keyword evidence="2 11" id="KW-1003">Cell membrane</keyword>